<dbReference type="Gene3D" id="3.30.70.920">
    <property type="match status" value="1"/>
</dbReference>
<dbReference type="eggNOG" id="COG1522">
    <property type="taxonomic scope" value="Bacteria"/>
</dbReference>
<dbReference type="PATRIC" id="fig|1267003.4.peg.1214"/>
<dbReference type="PROSITE" id="PS50956">
    <property type="entry name" value="HTH_ASNC_2"/>
    <property type="match status" value="1"/>
</dbReference>
<dbReference type="SUPFAM" id="SSF46785">
    <property type="entry name" value="Winged helix' DNA-binding domain"/>
    <property type="match status" value="1"/>
</dbReference>
<evidence type="ECO:0000256" key="2">
    <source>
        <dbReference type="ARBA" id="ARBA00023125"/>
    </source>
</evidence>
<accession>A0A0R1GYI5</accession>
<evidence type="ECO:0000313" key="6">
    <source>
        <dbReference type="Proteomes" id="UP000051176"/>
    </source>
</evidence>
<comment type="caution">
    <text evidence="5">The sequence shown here is derived from an EMBL/GenBank/DDBJ whole genome shotgun (WGS) entry which is preliminary data.</text>
</comment>
<dbReference type="EMBL" id="AZCZ01000003">
    <property type="protein sequence ID" value="KRK39350.1"/>
    <property type="molecule type" value="Genomic_DNA"/>
</dbReference>
<dbReference type="Gene3D" id="1.10.10.10">
    <property type="entry name" value="Winged helix-like DNA-binding domain superfamily/Winged helix DNA-binding domain"/>
    <property type="match status" value="1"/>
</dbReference>
<evidence type="ECO:0000313" key="5">
    <source>
        <dbReference type="EMBL" id="KRK39350.1"/>
    </source>
</evidence>
<gene>
    <name evidence="5" type="ORF">FD07_GL001145</name>
</gene>
<keyword evidence="6" id="KW-1185">Reference proteome</keyword>
<organism evidence="5 6">
    <name type="scientific">Levilactobacillus parabrevis ATCC 53295</name>
    <dbReference type="NCBI Taxonomy" id="1267003"/>
    <lineage>
        <taxon>Bacteria</taxon>
        <taxon>Bacillati</taxon>
        <taxon>Bacillota</taxon>
        <taxon>Bacilli</taxon>
        <taxon>Lactobacillales</taxon>
        <taxon>Lactobacillaceae</taxon>
        <taxon>Levilactobacillus</taxon>
    </lineage>
</organism>
<sequence length="139" mass="16140">MLDQTDTQILKELTKNCRIKINHLAQHVHLTAPAVTARIKRLEDTGIIKRYTIEVDTEKLGYDRQIFIRAAMKDAQQRAEYSALIKRYRNAIRHHYRVTGDMPYLIEGAFHSRAELNEFLLELGTVATYKVSDVIDQLI</sequence>
<dbReference type="Proteomes" id="UP000051176">
    <property type="component" value="Unassembled WGS sequence"/>
</dbReference>
<keyword evidence="1" id="KW-0805">Transcription regulation</keyword>
<dbReference type="SMART" id="SM00344">
    <property type="entry name" value="HTH_ASNC"/>
    <property type="match status" value="1"/>
</dbReference>
<evidence type="ECO:0000256" key="3">
    <source>
        <dbReference type="ARBA" id="ARBA00023163"/>
    </source>
</evidence>
<keyword evidence="2" id="KW-0238">DNA-binding</keyword>
<dbReference type="AlphaFoldDB" id="A0A0R1GYI5"/>
<dbReference type="STRING" id="357278.IV61_GL000059"/>
<dbReference type="GO" id="GO:0005829">
    <property type="term" value="C:cytosol"/>
    <property type="evidence" value="ECO:0007669"/>
    <property type="project" value="TreeGrafter"/>
</dbReference>
<dbReference type="InterPro" id="IPR019888">
    <property type="entry name" value="Tscrpt_reg_AsnC-like"/>
</dbReference>
<dbReference type="PANTHER" id="PTHR30154">
    <property type="entry name" value="LEUCINE-RESPONSIVE REGULATORY PROTEIN"/>
    <property type="match status" value="1"/>
</dbReference>
<evidence type="ECO:0000256" key="1">
    <source>
        <dbReference type="ARBA" id="ARBA00023015"/>
    </source>
</evidence>
<evidence type="ECO:0000259" key="4">
    <source>
        <dbReference type="PROSITE" id="PS50956"/>
    </source>
</evidence>
<dbReference type="InterPro" id="IPR000485">
    <property type="entry name" value="AsnC-type_HTH_dom"/>
</dbReference>
<dbReference type="PANTHER" id="PTHR30154:SF55">
    <property type="entry name" value="HTH-TYPE TRANSCRIPTIONAL REGULATOR LRPB"/>
    <property type="match status" value="1"/>
</dbReference>
<protein>
    <recommendedName>
        <fullName evidence="4">HTH asnC-type domain-containing protein</fullName>
    </recommendedName>
</protein>
<dbReference type="PRINTS" id="PR00033">
    <property type="entry name" value="HTHASNC"/>
</dbReference>
<dbReference type="RefSeq" id="WP_020088434.1">
    <property type="nucleotide sequence ID" value="NZ_AZCZ01000003.1"/>
</dbReference>
<reference evidence="5 6" key="1">
    <citation type="journal article" date="2015" name="Genome Announc.">
        <title>Expanding the biotechnology potential of lactobacilli through comparative genomics of 213 strains and associated genera.</title>
        <authorList>
            <person name="Sun Z."/>
            <person name="Harris H.M."/>
            <person name="McCann A."/>
            <person name="Guo C."/>
            <person name="Argimon S."/>
            <person name="Zhang W."/>
            <person name="Yang X."/>
            <person name="Jeffery I.B."/>
            <person name="Cooney J.C."/>
            <person name="Kagawa T.F."/>
            <person name="Liu W."/>
            <person name="Song Y."/>
            <person name="Salvetti E."/>
            <person name="Wrobel A."/>
            <person name="Rasinkangas P."/>
            <person name="Parkhill J."/>
            <person name="Rea M.C."/>
            <person name="O'Sullivan O."/>
            <person name="Ritari J."/>
            <person name="Douillard F.P."/>
            <person name="Paul Ross R."/>
            <person name="Yang R."/>
            <person name="Briner A.E."/>
            <person name="Felis G.E."/>
            <person name="de Vos W.M."/>
            <person name="Barrangou R."/>
            <person name="Klaenhammer T.R."/>
            <person name="Caufield P.W."/>
            <person name="Cui Y."/>
            <person name="Zhang H."/>
            <person name="O'Toole P.W."/>
        </authorList>
    </citation>
    <scope>NUCLEOTIDE SEQUENCE [LARGE SCALE GENOMIC DNA]</scope>
    <source>
        <strain evidence="5 6">ATCC 53295</strain>
    </source>
</reference>
<dbReference type="Pfam" id="PF13412">
    <property type="entry name" value="HTH_24"/>
    <property type="match status" value="1"/>
</dbReference>
<dbReference type="GO" id="GO:0043565">
    <property type="term" value="F:sequence-specific DNA binding"/>
    <property type="evidence" value="ECO:0007669"/>
    <property type="project" value="InterPro"/>
</dbReference>
<dbReference type="InterPro" id="IPR036388">
    <property type="entry name" value="WH-like_DNA-bd_sf"/>
</dbReference>
<keyword evidence="3" id="KW-0804">Transcription</keyword>
<feature type="domain" description="HTH asnC-type" evidence="4">
    <location>
        <begin position="2"/>
        <end position="63"/>
    </location>
</feature>
<dbReference type="InterPro" id="IPR036390">
    <property type="entry name" value="WH_DNA-bd_sf"/>
</dbReference>
<name>A0A0R1GYI5_9LACO</name>
<dbReference type="GO" id="GO:0043200">
    <property type="term" value="P:response to amino acid"/>
    <property type="evidence" value="ECO:0007669"/>
    <property type="project" value="TreeGrafter"/>
</dbReference>
<proteinExistence type="predicted"/>
<dbReference type="OrthoDB" id="34294at2"/>